<comment type="subunit">
    <text evidence="10 11">Homodimer. Forms a membrane-associated complex with FtsX.</text>
</comment>
<dbReference type="GO" id="GO:0016887">
    <property type="term" value="F:ATP hydrolysis activity"/>
    <property type="evidence" value="ECO:0007669"/>
    <property type="project" value="InterPro"/>
</dbReference>
<evidence type="ECO:0000256" key="9">
    <source>
        <dbReference type="ARBA" id="ARBA00054718"/>
    </source>
</evidence>
<gene>
    <name evidence="11" type="primary">ftsE</name>
    <name evidence="13" type="ORF">Gocc_2954</name>
</gene>
<evidence type="ECO:0000256" key="2">
    <source>
        <dbReference type="ARBA" id="ARBA00020019"/>
    </source>
</evidence>
<evidence type="ECO:0000256" key="7">
    <source>
        <dbReference type="ARBA" id="ARBA00023136"/>
    </source>
</evidence>
<keyword evidence="7 11" id="KW-0472">Membrane</keyword>
<dbReference type="GO" id="GO:0022857">
    <property type="term" value="F:transmembrane transporter activity"/>
    <property type="evidence" value="ECO:0007669"/>
    <property type="project" value="TreeGrafter"/>
</dbReference>
<keyword evidence="8 11" id="KW-0131">Cell cycle</keyword>
<dbReference type="AlphaFoldDB" id="A0A7M2YTY6"/>
<evidence type="ECO:0000256" key="10">
    <source>
        <dbReference type="ARBA" id="ARBA00063837"/>
    </source>
</evidence>
<reference evidence="13 14" key="1">
    <citation type="submission" date="2018-07" db="EMBL/GenBank/DDBJ databases">
        <title>High-quality-draft genome sequence of Gaiella occulta.</title>
        <authorList>
            <person name="Severino R."/>
            <person name="Froufe H.J.C."/>
            <person name="Rainey F.A."/>
            <person name="Barroso C."/>
            <person name="Albuquerque L."/>
            <person name="Lobo-Da-Cunha A."/>
            <person name="Da Costa M.S."/>
            <person name="Egas C."/>
        </authorList>
    </citation>
    <scope>NUCLEOTIDE SEQUENCE [LARGE SCALE GENOMIC DNA]</scope>
    <source>
        <strain evidence="13 14">F2-233</strain>
    </source>
</reference>
<dbReference type="RefSeq" id="WP_281268468.1">
    <property type="nucleotide sequence ID" value="NZ_QQZY01000010.1"/>
</dbReference>
<dbReference type="InterPro" id="IPR003593">
    <property type="entry name" value="AAA+_ATPase"/>
</dbReference>
<evidence type="ECO:0000259" key="12">
    <source>
        <dbReference type="PROSITE" id="PS50893"/>
    </source>
</evidence>
<dbReference type="Pfam" id="PF00005">
    <property type="entry name" value="ABC_tran"/>
    <property type="match status" value="1"/>
</dbReference>
<sequence>MQEHDSQLTTASTALAEPAHAYADVAGQPSGASMIVLEDVRKIYEPNVVALDGVSFVIDKGEFVFVVGASGSGKSTIIRLLLKELEPTSGRILVGGRDLGRLKHSKVPLLRRNVGCVFQDFKLLPNRTAAENVAYALKVQGESNASIRKKVPEVLNLVGLAHKMGSRPDELSGGEQQRVSIARAFVNHPPLLICDEPTGNLDPDTSVGIMQLLHRINTSGTTILMVTHDREMVDKMRKRVIALDKGKLMRDERRGGYET</sequence>
<name>A0A7M2YTY6_9ACTN</name>
<reference evidence="14" key="2">
    <citation type="journal article" date="2019" name="MicrobiologyOpen">
        <title>High-quality draft genome sequence of Gaiella occulta isolated from a 150 meter deep mineral water borehole and comparison with the genome sequences of other deep-branching lineages of the phylum Actinobacteria.</title>
        <authorList>
            <person name="Severino R."/>
            <person name="Froufe H.J.C."/>
            <person name="Barroso C."/>
            <person name="Albuquerque L."/>
            <person name="Lobo-da-Cunha A."/>
            <person name="da Costa M.S."/>
            <person name="Egas C."/>
        </authorList>
    </citation>
    <scope>NUCLEOTIDE SEQUENCE [LARGE SCALE GENOMIC DNA]</scope>
    <source>
        <strain evidence="14">F2-233</strain>
    </source>
</reference>
<organism evidence="13 14">
    <name type="scientific">Gaiella occulta</name>
    <dbReference type="NCBI Taxonomy" id="1002870"/>
    <lineage>
        <taxon>Bacteria</taxon>
        <taxon>Bacillati</taxon>
        <taxon>Actinomycetota</taxon>
        <taxon>Thermoleophilia</taxon>
        <taxon>Gaiellales</taxon>
        <taxon>Gaiellaceae</taxon>
        <taxon>Gaiella</taxon>
    </lineage>
</organism>
<dbReference type="PANTHER" id="PTHR24220:SF470">
    <property type="entry name" value="CELL DIVISION ATP-BINDING PROTEIN FTSE"/>
    <property type="match status" value="1"/>
</dbReference>
<keyword evidence="5 11" id="KW-0547">Nucleotide-binding</keyword>
<dbReference type="InterPro" id="IPR015854">
    <property type="entry name" value="ABC_transpr_LolD-like"/>
</dbReference>
<dbReference type="PROSITE" id="PS50893">
    <property type="entry name" value="ABC_TRANSPORTER_2"/>
    <property type="match status" value="1"/>
</dbReference>
<evidence type="ECO:0000313" key="14">
    <source>
        <dbReference type="Proteomes" id="UP000254134"/>
    </source>
</evidence>
<dbReference type="NCBIfam" id="TIGR02673">
    <property type="entry name" value="FtsE"/>
    <property type="match status" value="1"/>
</dbReference>
<dbReference type="Proteomes" id="UP000254134">
    <property type="component" value="Unassembled WGS sequence"/>
</dbReference>
<evidence type="ECO:0000256" key="11">
    <source>
        <dbReference type="RuleBase" id="RU365094"/>
    </source>
</evidence>
<dbReference type="PROSITE" id="PS00211">
    <property type="entry name" value="ABC_TRANSPORTER_1"/>
    <property type="match status" value="1"/>
</dbReference>
<comment type="function">
    <text evidence="9">Part of the ABC transporter FtsEX involved in cellular division. Has ATPase activity.</text>
</comment>
<dbReference type="EMBL" id="QQZY01000010">
    <property type="protein sequence ID" value="RDI73354.1"/>
    <property type="molecule type" value="Genomic_DNA"/>
</dbReference>
<comment type="subcellular location">
    <subcellularLocation>
        <location evidence="11">Cell membrane</location>
        <topology evidence="11">Peripheral membrane protein</topology>
        <orientation evidence="11">Cytoplasmic side</orientation>
    </subcellularLocation>
</comment>
<proteinExistence type="inferred from homology"/>
<dbReference type="Gene3D" id="3.40.50.300">
    <property type="entry name" value="P-loop containing nucleotide triphosphate hydrolases"/>
    <property type="match status" value="1"/>
</dbReference>
<keyword evidence="4 11" id="KW-0132">Cell division</keyword>
<evidence type="ECO:0000256" key="5">
    <source>
        <dbReference type="ARBA" id="ARBA00022741"/>
    </source>
</evidence>
<dbReference type="SMART" id="SM00382">
    <property type="entry name" value="AAA"/>
    <property type="match status" value="1"/>
</dbReference>
<accession>A0A7M2YTY6</accession>
<dbReference type="InterPro" id="IPR017871">
    <property type="entry name" value="ABC_transporter-like_CS"/>
</dbReference>
<evidence type="ECO:0000256" key="8">
    <source>
        <dbReference type="ARBA" id="ARBA00023306"/>
    </source>
</evidence>
<feature type="domain" description="ABC transporter" evidence="12">
    <location>
        <begin position="35"/>
        <end position="259"/>
    </location>
</feature>
<keyword evidence="6 11" id="KW-0067">ATP-binding</keyword>
<evidence type="ECO:0000256" key="4">
    <source>
        <dbReference type="ARBA" id="ARBA00022618"/>
    </source>
</evidence>
<protein>
    <recommendedName>
        <fullName evidence="2 11">Cell division ATP-binding protein FtsE</fullName>
    </recommendedName>
</protein>
<dbReference type="GO" id="GO:0005524">
    <property type="term" value="F:ATP binding"/>
    <property type="evidence" value="ECO:0007669"/>
    <property type="project" value="UniProtKB-UniRule"/>
</dbReference>
<dbReference type="GO" id="GO:0005886">
    <property type="term" value="C:plasma membrane"/>
    <property type="evidence" value="ECO:0007669"/>
    <property type="project" value="UniProtKB-SubCell"/>
</dbReference>
<dbReference type="InterPro" id="IPR027417">
    <property type="entry name" value="P-loop_NTPase"/>
</dbReference>
<evidence type="ECO:0000256" key="6">
    <source>
        <dbReference type="ARBA" id="ARBA00022840"/>
    </source>
</evidence>
<dbReference type="InterPro" id="IPR003439">
    <property type="entry name" value="ABC_transporter-like_ATP-bd"/>
</dbReference>
<dbReference type="SUPFAM" id="SSF52540">
    <property type="entry name" value="P-loop containing nucleoside triphosphate hydrolases"/>
    <property type="match status" value="1"/>
</dbReference>
<comment type="similarity">
    <text evidence="1 11">Belongs to the ABC transporter superfamily.</text>
</comment>
<keyword evidence="3 11" id="KW-1003">Cell membrane</keyword>
<dbReference type="GO" id="GO:0051301">
    <property type="term" value="P:cell division"/>
    <property type="evidence" value="ECO:0007669"/>
    <property type="project" value="UniProtKB-UniRule"/>
</dbReference>
<evidence type="ECO:0000256" key="1">
    <source>
        <dbReference type="ARBA" id="ARBA00005417"/>
    </source>
</evidence>
<dbReference type="PANTHER" id="PTHR24220">
    <property type="entry name" value="IMPORT ATP-BINDING PROTEIN"/>
    <property type="match status" value="1"/>
</dbReference>
<dbReference type="InterPro" id="IPR005286">
    <property type="entry name" value="Cell_div_FtsE"/>
</dbReference>
<evidence type="ECO:0000256" key="3">
    <source>
        <dbReference type="ARBA" id="ARBA00022475"/>
    </source>
</evidence>
<keyword evidence="14" id="KW-1185">Reference proteome</keyword>
<comment type="caution">
    <text evidence="13">The sequence shown here is derived from an EMBL/GenBank/DDBJ whole genome shotgun (WGS) entry which is preliminary data.</text>
</comment>
<dbReference type="FunFam" id="3.40.50.300:FF:000056">
    <property type="entry name" value="Cell division ATP-binding protein FtsE"/>
    <property type="match status" value="1"/>
</dbReference>
<evidence type="ECO:0000313" key="13">
    <source>
        <dbReference type="EMBL" id="RDI73354.1"/>
    </source>
</evidence>